<dbReference type="GO" id="GO:0008763">
    <property type="term" value="F:UDP-N-acetylmuramate-L-alanine ligase activity"/>
    <property type="evidence" value="ECO:0007669"/>
    <property type="project" value="UniProtKB-EC"/>
</dbReference>
<dbReference type="SUPFAM" id="SSF51984">
    <property type="entry name" value="MurCD N-terminal domain"/>
    <property type="match status" value="1"/>
</dbReference>
<dbReference type="Pfam" id="PF01225">
    <property type="entry name" value="Mur_ligase"/>
    <property type="match status" value="1"/>
</dbReference>
<dbReference type="PANTHER" id="PTHR43445:SF3">
    <property type="entry name" value="UDP-N-ACETYLMURAMATE--L-ALANINE LIGASE"/>
    <property type="match status" value="1"/>
</dbReference>
<comment type="caution">
    <text evidence="19">The sequence shown here is derived from an EMBL/GenBank/DDBJ whole genome shotgun (WGS) entry which is preliminary data.</text>
</comment>
<dbReference type="Gene3D" id="3.40.50.720">
    <property type="entry name" value="NAD(P)-binding Rossmann-like Domain"/>
    <property type="match status" value="1"/>
</dbReference>
<dbReference type="EMBL" id="SADD01000001">
    <property type="protein sequence ID" value="RVU48758.1"/>
    <property type="molecule type" value="Genomic_DNA"/>
</dbReference>
<dbReference type="HAMAP" id="MF_00046">
    <property type="entry name" value="MurC"/>
    <property type="match status" value="1"/>
</dbReference>
<feature type="domain" description="Mur ligase central" evidence="18">
    <location>
        <begin position="123"/>
        <end position="302"/>
    </location>
</feature>
<dbReference type="Gene3D" id="3.90.190.20">
    <property type="entry name" value="Mur ligase, C-terminal domain"/>
    <property type="match status" value="1"/>
</dbReference>
<keyword evidence="11 14" id="KW-0131">Cell cycle</keyword>
<feature type="domain" description="Mur ligase C-terminal" evidence="17">
    <location>
        <begin position="325"/>
        <end position="450"/>
    </location>
</feature>
<evidence type="ECO:0000256" key="14">
    <source>
        <dbReference type="HAMAP-Rule" id="MF_00046"/>
    </source>
</evidence>
<comment type="catalytic activity">
    <reaction evidence="13 14">
        <text>UDP-N-acetyl-alpha-D-muramate + L-alanine + ATP = UDP-N-acetyl-alpha-D-muramoyl-L-alanine + ADP + phosphate + H(+)</text>
        <dbReference type="Rhea" id="RHEA:23372"/>
        <dbReference type="ChEBI" id="CHEBI:15378"/>
        <dbReference type="ChEBI" id="CHEBI:30616"/>
        <dbReference type="ChEBI" id="CHEBI:43474"/>
        <dbReference type="ChEBI" id="CHEBI:57972"/>
        <dbReference type="ChEBI" id="CHEBI:70757"/>
        <dbReference type="ChEBI" id="CHEBI:83898"/>
        <dbReference type="ChEBI" id="CHEBI:456216"/>
        <dbReference type="EC" id="6.3.2.8"/>
    </reaction>
</comment>
<organism evidence="19 20">
    <name type="scientific">Lujinxingia sediminis</name>
    <dbReference type="NCBI Taxonomy" id="2480984"/>
    <lineage>
        <taxon>Bacteria</taxon>
        <taxon>Deltaproteobacteria</taxon>
        <taxon>Bradymonadales</taxon>
        <taxon>Lujinxingiaceae</taxon>
        <taxon>Lujinxingia</taxon>
    </lineage>
</organism>
<keyword evidence="8 14" id="KW-0067">ATP-binding</keyword>
<evidence type="ECO:0000256" key="1">
    <source>
        <dbReference type="ARBA" id="ARBA00004496"/>
    </source>
</evidence>
<dbReference type="Gene3D" id="3.40.1190.10">
    <property type="entry name" value="Mur-like, catalytic domain"/>
    <property type="match status" value="1"/>
</dbReference>
<dbReference type="Pfam" id="PF02875">
    <property type="entry name" value="Mur_ligase_C"/>
    <property type="match status" value="1"/>
</dbReference>
<dbReference type="InterPro" id="IPR036615">
    <property type="entry name" value="Mur_ligase_C_dom_sf"/>
</dbReference>
<comment type="subcellular location">
    <subcellularLocation>
        <location evidence="1 14">Cytoplasm</location>
    </subcellularLocation>
</comment>
<dbReference type="NCBIfam" id="TIGR01082">
    <property type="entry name" value="murC"/>
    <property type="match status" value="1"/>
</dbReference>
<evidence type="ECO:0000259" key="18">
    <source>
        <dbReference type="Pfam" id="PF08245"/>
    </source>
</evidence>
<reference evidence="19 20" key="1">
    <citation type="submission" date="2019-01" db="EMBL/GenBank/DDBJ databases">
        <title>Lujinxingia litoralis gen. nov., sp. nov. and Lujinxingia sediminis gen. nov., sp. nov., new members in the order Bradymonadales, isolated from coastal sediment.</title>
        <authorList>
            <person name="Li C.-M."/>
        </authorList>
    </citation>
    <scope>NUCLEOTIDE SEQUENCE [LARGE SCALE GENOMIC DNA]</scope>
    <source>
        <strain evidence="19 20">SEH01</strain>
    </source>
</reference>
<comment type="caution">
    <text evidence="14">Lacks conserved residue(s) required for the propagation of feature annotation.</text>
</comment>
<dbReference type="Pfam" id="PF08245">
    <property type="entry name" value="Mur_ligase_M"/>
    <property type="match status" value="1"/>
</dbReference>
<comment type="function">
    <text evidence="14">Cell wall formation.</text>
</comment>
<evidence type="ECO:0000256" key="15">
    <source>
        <dbReference type="SAM" id="MobiDB-lite"/>
    </source>
</evidence>
<protein>
    <recommendedName>
        <fullName evidence="3 14">UDP-N-acetylmuramate--L-alanine ligase</fullName>
        <ecNumber evidence="3 14">6.3.2.8</ecNumber>
    </recommendedName>
    <alternativeName>
        <fullName evidence="14">UDP-N-acetylmuramoyl-L-alanine synthetase</fullName>
    </alternativeName>
</protein>
<evidence type="ECO:0000313" key="19">
    <source>
        <dbReference type="EMBL" id="RVU48758.1"/>
    </source>
</evidence>
<dbReference type="InterPro" id="IPR013221">
    <property type="entry name" value="Mur_ligase_cen"/>
</dbReference>
<sequence>MTVTITHQAKGQAMIDGIGRVHMLGIGGIGVSAVARILHARGVEVTGSDVRESSLTEALRAEGMDIVIGHDPKNIEGADLVVVSTAIPQENVELVAARQAGIPVEHRSSILAKLLEGYRTIGVTGTHGKGTVSSMIAWILECAGLEPGFVIGGMLNNFGVNARDSGGKWMVVEVDESDGSHHNIECDYVVCNFLELDHLNYYEGLDDIIAKMATFLESNTRLKEAFVNLDCAGNRELVERVNMRPTGYSMEHRAEFRGELLDKGQLPIRYRAYQRDEVLGDWELNLPGRYNVVNAMGAVAVARRIGVAPEVIGKALATYKGLENRFTIAQGGGVTIVKDYISHPTGIKKVLESARDLVDGRVISVFKPYRYTLIKYLKDEYGEAFQGSDEVIITTMYAAEEDPIPGINTQTVVDRIEANGLPVTFIPNQPDINDYLLETVKPGDKIIFFGGDDFFRQADQILAEFARRAGKTEGDDAEQPRFDGPLNEGE</sequence>
<name>A0ABY0CXZ5_9DELT</name>
<dbReference type="InterPro" id="IPR000713">
    <property type="entry name" value="Mur_ligase_N"/>
</dbReference>
<evidence type="ECO:0000259" key="17">
    <source>
        <dbReference type="Pfam" id="PF02875"/>
    </source>
</evidence>
<keyword evidence="5 14" id="KW-0436">Ligase</keyword>
<evidence type="ECO:0000256" key="8">
    <source>
        <dbReference type="ARBA" id="ARBA00022840"/>
    </source>
</evidence>
<dbReference type="PANTHER" id="PTHR43445">
    <property type="entry name" value="UDP-N-ACETYLMURAMATE--L-ALANINE LIGASE-RELATED"/>
    <property type="match status" value="1"/>
</dbReference>
<comment type="pathway">
    <text evidence="2 14">Cell wall biogenesis; peptidoglycan biosynthesis.</text>
</comment>
<dbReference type="Proteomes" id="UP000282926">
    <property type="component" value="Unassembled WGS sequence"/>
</dbReference>
<keyword evidence="12 14" id="KW-0961">Cell wall biogenesis/degradation</keyword>
<dbReference type="InterPro" id="IPR005758">
    <property type="entry name" value="UDP-N-AcMur_Ala_ligase_MurC"/>
</dbReference>
<evidence type="ECO:0000256" key="7">
    <source>
        <dbReference type="ARBA" id="ARBA00022741"/>
    </source>
</evidence>
<feature type="region of interest" description="Disordered" evidence="15">
    <location>
        <begin position="468"/>
        <end position="490"/>
    </location>
</feature>
<evidence type="ECO:0000256" key="2">
    <source>
        <dbReference type="ARBA" id="ARBA00004752"/>
    </source>
</evidence>
<keyword evidence="9 14" id="KW-0133">Cell shape</keyword>
<dbReference type="SUPFAM" id="SSF53623">
    <property type="entry name" value="MurD-like peptide ligases, catalytic domain"/>
    <property type="match status" value="1"/>
</dbReference>
<comment type="similarity">
    <text evidence="14">Belongs to the MurCDEF family.</text>
</comment>
<evidence type="ECO:0000256" key="4">
    <source>
        <dbReference type="ARBA" id="ARBA00022490"/>
    </source>
</evidence>
<dbReference type="InterPro" id="IPR050061">
    <property type="entry name" value="MurCDEF_pg_biosynth"/>
</dbReference>
<proteinExistence type="inferred from homology"/>
<dbReference type="InterPro" id="IPR036565">
    <property type="entry name" value="Mur-like_cat_sf"/>
</dbReference>
<evidence type="ECO:0000313" key="20">
    <source>
        <dbReference type="Proteomes" id="UP000282926"/>
    </source>
</evidence>
<evidence type="ECO:0000256" key="6">
    <source>
        <dbReference type="ARBA" id="ARBA00022618"/>
    </source>
</evidence>
<dbReference type="SUPFAM" id="SSF53244">
    <property type="entry name" value="MurD-like peptide ligases, peptide-binding domain"/>
    <property type="match status" value="1"/>
</dbReference>
<keyword evidence="10 14" id="KW-0573">Peptidoglycan synthesis</keyword>
<gene>
    <name evidence="14 19" type="primary">murC</name>
    <name evidence="19" type="ORF">EA187_04825</name>
</gene>
<evidence type="ECO:0000256" key="5">
    <source>
        <dbReference type="ARBA" id="ARBA00022598"/>
    </source>
</evidence>
<evidence type="ECO:0000256" key="12">
    <source>
        <dbReference type="ARBA" id="ARBA00023316"/>
    </source>
</evidence>
<keyword evidence="6 14" id="KW-0132">Cell division</keyword>
<keyword evidence="4 14" id="KW-0963">Cytoplasm</keyword>
<evidence type="ECO:0000256" key="11">
    <source>
        <dbReference type="ARBA" id="ARBA00023306"/>
    </source>
</evidence>
<evidence type="ECO:0000259" key="16">
    <source>
        <dbReference type="Pfam" id="PF01225"/>
    </source>
</evidence>
<dbReference type="InterPro" id="IPR004101">
    <property type="entry name" value="Mur_ligase_C"/>
</dbReference>
<feature type="compositionally biased region" description="Basic and acidic residues" evidence="15">
    <location>
        <begin position="468"/>
        <end position="481"/>
    </location>
</feature>
<keyword evidence="20" id="KW-1185">Reference proteome</keyword>
<evidence type="ECO:0000256" key="13">
    <source>
        <dbReference type="ARBA" id="ARBA00047833"/>
    </source>
</evidence>
<keyword evidence="7 14" id="KW-0547">Nucleotide-binding</keyword>
<evidence type="ECO:0000256" key="3">
    <source>
        <dbReference type="ARBA" id="ARBA00012211"/>
    </source>
</evidence>
<dbReference type="EC" id="6.3.2.8" evidence="3 14"/>
<accession>A0ABY0CXZ5</accession>
<evidence type="ECO:0000256" key="10">
    <source>
        <dbReference type="ARBA" id="ARBA00022984"/>
    </source>
</evidence>
<evidence type="ECO:0000256" key="9">
    <source>
        <dbReference type="ARBA" id="ARBA00022960"/>
    </source>
</evidence>
<feature type="domain" description="Mur ligase N-terminal catalytic" evidence="16">
    <location>
        <begin position="21"/>
        <end position="118"/>
    </location>
</feature>